<dbReference type="RefSeq" id="WP_250924136.1">
    <property type="nucleotide sequence ID" value="NZ_JAMQAW010000091.1"/>
</dbReference>
<dbReference type="PROSITE" id="PS00041">
    <property type="entry name" value="HTH_ARAC_FAMILY_1"/>
    <property type="match status" value="1"/>
</dbReference>
<dbReference type="Pfam" id="PF12833">
    <property type="entry name" value="HTH_18"/>
    <property type="match status" value="1"/>
</dbReference>
<gene>
    <name evidence="6" type="ORF">NBG84_37185</name>
</gene>
<name>A0ABT0UZG7_9ACTN</name>
<feature type="region of interest" description="Disordered" evidence="4">
    <location>
        <begin position="285"/>
        <end position="308"/>
    </location>
</feature>
<dbReference type="EMBL" id="JAMQAW010000091">
    <property type="protein sequence ID" value="MCM2393841.1"/>
    <property type="molecule type" value="Genomic_DNA"/>
</dbReference>
<sequence>MTVKRQEPSSVRLWGAPTLEPDAWTEYVPTGNRQVDDPWLLTTGTFATPEPMEWEEMAHHEPELLWSSTGNVTVEAAGHLWLVPPTLGIWLPSGMPHRVRASAGAITYATYLNPSLIQISWPTVTGIPMSALLREILLHNQRTSMPDTERLRLQQVGVDLLKPAQAASLDIPLPKMPELRLVAERIIADPADNRTTEEWARELGLSGRTLMRWFQRDTGVSLTQWRILVRVRSALIDIAAGRPVVSVSRRLGYANPSTFIDLFRQVTGHTPAAYFRSVSGLDDSTPLPLAPRPRTPSTTPSASTATVS</sequence>
<keyword evidence="2" id="KW-0238">DNA-binding</keyword>
<keyword evidence="7" id="KW-1185">Reference proteome</keyword>
<dbReference type="Proteomes" id="UP001431429">
    <property type="component" value="Unassembled WGS sequence"/>
</dbReference>
<accession>A0ABT0UZG7</accession>
<dbReference type="PANTHER" id="PTHR11019">
    <property type="entry name" value="HTH-TYPE TRANSCRIPTIONAL REGULATOR NIMR"/>
    <property type="match status" value="1"/>
</dbReference>
<dbReference type="InterPro" id="IPR009057">
    <property type="entry name" value="Homeodomain-like_sf"/>
</dbReference>
<reference evidence="6" key="1">
    <citation type="submission" date="2022-06" db="EMBL/GenBank/DDBJ databases">
        <title>Genome public.</title>
        <authorList>
            <person name="Sun Q."/>
        </authorList>
    </citation>
    <scope>NUCLEOTIDE SEQUENCE</scope>
    <source>
        <strain evidence="6">CWNU-1</strain>
    </source>
</reference>
<protein>
    <submittedName>
        <fullName evidence="6">AraC family transcriptional regulator</fullName>
    </submittedName>
</protein>
<evidence type="ECO:0000313" key="7">
    <source>
        <dbReference type="Proteomes" id="UP001431429"/>
    </source>
</evidence>
<evidence type="ECO:0000259" key="5">
    <source>
        <dbReference type="PROSITE" id="PS01124"/>
    </source>
</evidence>
<keyword evidence="1" id="KW-0805">Transcription regulation</keyword>
<dbReference type="InterPro" id="IPR011051">
    <property type="entry name" value="RmlC_Cupin_sf"/>
</dbReference>
<comment type="caution">
    <text evidence="6">The sequence shown here is derived from an EMBL/GenBank/DDBJ whole genome shotgun (WGS) entry which is preliminary data.</text>
</comment>
<evidence type="ECO:0000256" key="3">
    <source>
        <dbReference type="ARBA" id="ARBA00023163"/>
    </source>
</evidence>
<evidence type="ECO:0000256" key="1">
    <source>
        <dbReference type="ARBA" id="ARBA00023015"/>
    </source>
</evidence>
<organism evidence="6 7">
    <name type="scientific">Streptomyces albipurpureus</name>
    <dbReference type="NCBI Taxonomy" id="2897419"/>
    <lineage>
        <taxon>Bacteria</taxon>
        <taxon>Bacillati</taxon>
        <taxon>Actinomycetota</taxon>
        <taxon>Actinomycetes</taxon>
        <taxon>Kitasatosporales</taxon>
        <taxon>Streptomycetaceae</taxon>
        <taxon>Streptomyces</taxon>
    </lineage>
</organism>
<evidence type="ECO:0000313" key="6">
    <source>
        <dbReference type="EMBL" id="MCM2393841.1"/>
    </source>
</evidence>
<dbReference type="Gene3D" id="1.10.10.60">
    <property type="entry name" value="Homeodomain-like"/>
    <property type="match status" value="1"/>
</dbReference>
<dbReference type="SUPFAM" id="SSF51182">
    <property type="entry name" value="RmlC-like cupins"/>
    <property type="match status" value="1"/>
</dbReference>
<feature type="domain" description="HTH araC/xylS-type" evidence="5">
    <location>
        <begin position="180"/>
        <end position="277"/>
    </location>
</feature>
<proteinExistence type="predicted"/>
<dbReference type="PROSITE" id="PS01124">
    <property type="entry name" value="HTH_ARAC_FAMILY_2"/>
    <property type="match status" value="1"/>
</dbReference>
<dbReference type="SMART" id="SM00342">
    <property type="entry name" value="HTH_ARAC"/>
    <property type="match status" value="1"/>
</dbReference>
<dbReference type="PANTHER" id="PTHR11019:SF199">
    <property type="entry name" value="HTH-TYPE TRANSCRIPTIONAL REGULATOR NIMR"/>
    <property type="match status" value="1"/>
</dbReference>
<dbReference type="SUPFAM" id="SSF46689">
    <property type="entry name" value="Homeodomain-like"/>
    <property type="match status" value="2"/>
</dbReference>
<evidence type="ECO:0000256" key="2">
    <source>
        <dbReference type="ARBA" id="ARBA00023125"/>
    </source>
</evidence>
<dbReference type="InterPro" id="IPR018062">
    <property type="entry name" value="HTH_AraC-typ_CS"/>
</dbReference>
<feature type="compositionally biased region" description="Low complexity" evidence="4">
    <location>
        <begin position="295"/>
        <end position="308"/>
    </location>
</feature>
<evidence type="ECO:0000256" key="4">
    <source>
        <dbReference type="SAM" id="MobiDB-lite"/>
    </source>
</evidence>
<keyword evidence="3" id="KW-0804">Transcription</keyword>
<dbReference type="InterPro" id="IPR018060">
    <property type="entry name" value="HTH_AraC"/>
</dbReference>